<accession>A0AA44U5E8</accession>
<organism evidence="1 2">
    <name type="scientific">Cutibacterium acnes</name>
    <name type="common">Propionibacterium acnes</name>
    <dbReference type="NCBI Taxonomy" id="1747"/>
    <lineage>
        <taxon>Bacteria</taxon>
        <taxon>Bacillati</taxon>
        <taxon>Actinomycetota</taxon>
        <taxon>Actinomycetes</taxon>
        <taxon>Propionibacteriales</taxon>
        <taxon>Propionibacteriaceae</taxon>
        <taxon>Cutibacterium</taxon>
    </lineage>
</organism>
<protein>
    <submittedName>
        <fullName evidence="1">Restriction endonuclease</fullName>
    </submittedName>
</protein>
<keyword evidence="1" id="KW-0378">Hydrolase</keyword>
<dbReference type="KEGG" id="cacn:RN83_07095"/>
<dbReference type="Proteomes" id="UP000223982">
    <property type="component" value="Unassembled WGS sequence"/>
</dbReference>
<gene>
    <name evidence="1" type="ORF">APS60_06965</name>
</gene>
<evidence type="ECO:0000313" key="2">
    <source>
        <dbReference type="Proteomes" id="UP000223982"/>
    </source>
</evidence>
<evidence type="ECO:0000313" key="1">
    <source>
        <dbReference type="EMBL" id="PHJ27767.1"/>
    </source>
</evidence>
<keyword evidence="1" id="KW-0540">Nuclease</keyword>
<dbReference type="RefSeq" id="WP_002513358.1">
    <property type="nucleotide sequence ID" value="NZ_CAMHXT010000001.1"/>
</dbReference>
<keyword evidence="1" id="KW-0255">Endonuclease</keyword>
<name>A0AA44U5E8_CUTAC</name>
<dbReference type="GO" id="GO:0004519">
    <property type="term" value="F:endonuclease activity"/>
    <property type="evidence" value="ECO:0007669"/>
    <property type="project" value="UniProtKB-KW"/>
</dbReference>
<reference evidence="1 2" key="1">
    <citation type="submission" date="2017-02" db="EMBL/GenBank/DDBJ databases">
        <title>Prevalence of linear plasmids in Propionibacterium acnes isolates obtained from cancerous prostatic tissue.</title>
        <authorList>
            <person name="Davidsson S."/>
            <person name="Bruggemann H."/>
        </authorList>
    </citation>
    <scope>NUCLEOTIDE SEQUENCE [LARGE SCALE GENOMIC DNA]</scope>
    <source>
        <strain evidence="1 2">09-9</strain>
    </source>
</reference>
<dbReference type="AlphaFoldDB" id="A0AA44U5E8"/>
<proteinExistence type="predicted"/>
<comment type="caution">
    <text evidence="1">The sequence shown here is derived from an EMBL/GenBank/DDBJ whole genome shotgun (WGS) entry which is preliminary data.</text>
</comment>
<dbReference type="EMBL" id="LKVB01000004">
    <property type="protein sequence ID" value="PHJ27767.1"/>
    <property type="molecule type" value="Genomic_DNA"/>
</dbReference>
<sequence>MVAVAFGAALKELDPATTIGLTASVDTGDHVIYTYPLYRANADRFVKAPVLAFRKAGYDATPASEEQQPRDAFALRVIKQIHYDAYAQANNRPSLNAIAFVVCSNVDHAIPLERDGGHDKANVRPCHSAKTAREDVWWRKAPRVYFY</sequence>